<sequence>MNNVWSVTSTASCLGLRVPWAATNVRSANLVKSLLGSSRCTAVWQDLRPLSTAKSICKSNDGLNAGWITRPRAPSNFDISGKQITLLLRATYARGARPPKQVPQHQSPKYYNRHGAPTQKQTPSDREFAKIFGPTVDRKTGNKLLQLLQAQRIAGTLDEEITAPGVSEPMIANALNWLRANHPVDEDAAIMARLEAEDQPAGLEKGKPYNPQQAPEGSILSGRSVLESIKAQRKKDEAEAAEKQAESPPGTPTSTTGVHIVPRRTQPAPWVQKYREKATLSTTAEPPQLSHWQRLWPSTLVTLAIVALSVLLAQNYTPPKRSARLFPDLPPAAATLLALVNMNFVVFLLWRVPPAWPVLNRYFMMIPGAPRGFSMIGAVFSHKGLWHLVTNMGILWFFGAKLHDDIGRGSFLAVYFASGALSSYFSLTVNVLARHLVTSSIGASGAVLGVIAAWLSYHSDAKFSLIFLPADLLPPFSSNFLLFFLILFEVVGISMRFRHSDHLGHLGGLLSGIACAHVLKDGARRRKEAKEGRRKKVGVGERVGEGGL</sequence>
<evidence type="ECO:0000259" key="9">
    <source>
        <dbReference type="Pfam" id="PF01694"/>
    </source>
</evidence>
<dbReference type="GO" id="GO:0004252">
    <property type="term" value="F:serine-type endopeptidase activity"/>
    <property type="evidence" value="ECO:0007669"/>
    <property type="project" value="InterPro"/>
</dbReference>
<dbReference type="Gene3D" id="1.20.1540.10">
    <property type="entry name" value="Rhomboid-like"/>
    <property type="match status" value="1"/>
</dbReference>
<keyword evidence="11" id="KW-1185">Reference proteome</keyword>
<evidence type="ECO:0000256" key="2">
    <source>
        <dbReference type="ARBA" id="ARBA00009045"/>
    </source>
</evidence>
<evidence type="ECO:0000256" key="8">
    <source>
        <dbReference type="SAM" id="Phobius"/>
    </source>
</evidence>
<evidence type="ECO:0000256" key="6">
    <source>
        <dbReference type="ARBA" id="ARBA00023136"/>
    </source>
</evidence>
<name>A0A1W5D5L6_9LECA</name>
<keyword evidence="5 8" id="KW-1133">Transmembrane helix</keyword>
<dbReference type="Pfam" id="PF01694">
    <property type="entry name" value="Rhomboid"/>
    <property type="match status" value="1"/>
</dbReference>
<accession>A0A1W5D5L6</accession>
<feature type="transmembrane region" description="Helical" evidence="8">
    <location>
        <begin position="295"/>
        <end position="313"/>
    </location>
</feature>
<feature type="compositionally biased region" description="Basic and acidic residues" evidence="7">
    <location>
        <begin position="234"/>
        <end position="245"/>
    </location>
</feature>
<feature type="transmembrane region" description="Helical" evidence="8">
    <location>
        <begin position="478"/>
        <end position="497"/>
    </location>
</feature>
<feature type="domain" description="Peptidase S54 rhomboid" evidence="9">
    <location>
        <begin position="374"/>
        <end position="518"/>
    </location>
</feature>
<dbReference type="PANTHER" id="PTHR43731:SF14">
    <property type="entry name" value="PRESENILIN-ASSOCIATED RHOMBOID-LIKE PROTEIN, MITOCHONDRIAL"/>
    <property type="match status" value="1"/>
</dbReference>
<dbReference type="InterPro" id="IPR035952">
    <property type="entry name" value="Rhomboid-like_sf"/>
</dbReference>
<evidence type="ECO:0000256" key="3">
    <source>
        <dbReference type="ARBA" id="ARBA00022692"/>
    </source>
</evidence>
<dbReference type="FunFam" id="1.20.1540.10:FF:000012">
    <property type="entry name" value="Rhomboid family protein"/>
    <property type="match status" value="1"/>
</dbReference>
<dbReference type="EMBL" id="FWEW01002308">
    <property type="protein sequence ID" value="SLM38199.1"/>
    <property type="molecule type" value="Genomic_DNA"/>
</dbReference>
<feature type="region of interest" description="Disordered" evidence="7">
    <location>
        <begin position="200"/>
        <end position="262"/>
    </location>
</feature>
<dbReference type="AlphaFoldDB" id="A0A1W5D5L6"/>
<dbReference type="GO" id="GO:0006465">
    <property type="term" value="P:signal peptide processing"/>
    <property type="evidence" value="ECO:0007669"/>
    <property type="project" value="TreeGrafter"/>
</dbReference>
<protein>
    <submittedName>
        <fullName evidence="10">Peptidase S54, rhomboid domain</fullName>
    </submittedName>
</protein>
<feature type="transmembrane region" description="Helical" evidence="8">
    <location>
        <begin position="439"/>
        <end position="457"/>
    </location>
</feature>
<feature type="transmembrane region" description="Helical" evidence="8">
    <location>
        <begin position="333"/>
        <end position="352"/>
    </location>
</feature>
<keyword evidence="4" id="KW-0378">Hydrolase</keyword>
<dbReference type="SUPFAM" id="SSF144091">
    <property type="entry name" value="Rhomboid-like"/>
    <property type="match status" value="1"/>
</dbReference>
<keyword evidence="6 8" id="KW-0472">Membrane</keyword>
<dbReference type="PANTHER" id="PTHR43731">
    <property type="entry name" value="RHOMBOID PROTEASE"/>
    <property type="match status" value="1"/>
</dbReference>
<dbReference type="InterPro" id="IPR050925">
    <property type="entry name" value="Rhomboid_protease_S54"/>
</dbReference>
<reference evidence="11" key="1">
    <citation type="submission" date="2017-03" db="EMBL/GenBank/DDBJ databases">
        <authorList>
            <person name="Sharma R."/>
            <person name="Thines M."/>
        </authorList>
    </citation>
    <scope>NUCLEOTIDE SEQUENCE [LARGE SCALE GENOMIC DNA]</scope>
</reference>
<comment type="subcellular location">
    <subcellularLocation>
        <location evidence="1">Membrane</location>
        <topology evidence="1">Multi-pass membrane protein</topology>
    </subcellularLocation>
</comment>
<organism evidence="10 11">
    <name type="scientific">Lasallia pustulata</name>
    <dbReference type="NCBI Taxonomy" id="136370"/>
    <lineage>
        <taxon>Eukaryota</taxon>
        <taxon>Fungi</taxon>
        <taxon>Dikarya</taxon>
        <taxon>Ascomycota</taxon>
        <taxon>Pezizomycotina</taxon>
        <taxon>Lecanoromycetes</taxon>
        <taxon>OSLEUM clade</taxon>
        <taxon>Umbilicariomycetidae</taxon>
        <taxon>Umbilicariales</taxon>
        <taxon>Umbilicariaceae</taxon>
        <taxon>Lasallia</taxon>
    </lineage>
</organism>
<feature type="transmembrane region" description="Helical" evidence="8">
    <location>
        <begin position="410"/>
        <end position="433"/>
    </location>
</feature>
<dbReference type="Proteomes" id="UP000192927">
    <property type="component" value="Unassembled WGS sequence"/>
</dbReference>
<dbReference type="InterPro" id="IPR022764">
    <property type="entry name" value="Peptidase_S54_rhomboid_dom"/>
</dbReference>
<evidence type="ECO:0000256" key="1">
    <source>
        <dbReference type="ARBA" id="ARBA00004141"/>
    </source>
</evidence>
<keyword evidence="3 8" id="KW-0812">Transmembrane</keyword>
<feature type="compositionally biased region" description="Low complexity" evidence="7">
    <location>
        <begin position="246"/>
        <end position="257"/>
    </location>
</feature>
<evidence type="ECO:0000256" key="5">
    <source>
        <dbReference type="ARBA" id="ARBA00022989"/>
    </source>
</evidence>
<dbReference type="GO" id="GO:0016020">
    <property type="term" value="C:membrane"/>
    <property type="evidence" value="ECO:0007669"/>
    <property type="project" value="UniProtKB-SubCell"/>
</dbReference>
<proteinExistence type="inferred from homology"/>
<evidence type="ECO:0000256" key="4">
    <source>
        <dbReference type="ARBA" id="ARBA00022801"/>
    </source>
</evidence>
<comment type="similarity">
    <text evidence="2">Belongs to the peptidase S54 family.</text>
</comment>
<evidence type="ECO:0000256" key="7">
    <source>
        <dbReference type="SAM" id="MobiDB-lite"/>
    </source>
</evidence>
<evidence type="ECO:0000313" key="10">
    <source>
        <dbReference type="EMBL" id="SLM38199.1"/>
    </source>
</evidence>
<feature type="region of interest" description="Disordered" evidence="7">
    <location>
        <begin position="95"/>
        <end position="126"/>
    </location>
</feature>
<evidence type="ECO:0000313" key="11">
    <source>
        <dbReference type="Proteomes" id="UP000192927"/>
    </source>
</evidence>
<feature type="transmembrane region" description="Helical" evidence="8">
    <location>
        <begin position="372"/>
        <end position="398"/>
    </location>
</feature>